<organism evidence="2 3">
    <name type="scientific">Chitinophaga lutea</name>
    <dbReference type="NCBI Taxonomy" id="2488634"/>
    <lineage>
        <taxon>Bacteria</taxon>
        <taxon>Pseudomonadati</taxon>
        <taxon>Bacteroidota</taxon>
        <taxon>Chitinophagia</taxon>
        <taxon>Chitinophagales</taxon>
        <taxon>Chitinophagaceae</taxon>
        <taxon>Chitinophaga</taxon>
    </lineage>
</organism>
<comment type="caution">
    <text evidence="2">The sequence shown here is derived from an EMBL/GenBank/DDBJ whole genome shotgun (WGS) entry which is preliminary data.</text>
</comment>
<dbReference type="AlphaFoldDB" id="A0A3N4Q1A2"/>
<dbReference type="Gene3D" id="3.20.20.120">
    <property type="entry name" value="Enolase-like C-terminal domain"/>
    <property type="match status" value="1"/>
</dbReference>
<proteinExistence type="predicted"/>
<dbReference type="Pfam" id="PF13378">
    <property type="entry name" value="MR_MLE_C"/>
    <property type="match status" value="1"/>
</dbReference>
<accession>A0A3N4Q1A2</accession>
<keyword evidence="3" id="KW-1185">Reference proteome</keyword>
<evidence type="ECO:0000313" key="3">
    <source>
        <dbReference type="Proteomes" id="UP000278351"/>
    </source>
</evidence>
<dbReference type="RefSeq" id="WP_123845475.1">
    <property type="nucleotide sequence ID" value="NZ_RPDH01000001.1"/>
</dbReference>
<reference evidence="2 3" key="1">
    <citation type="submission" date="2018-11" db="EMBL/GenBank/DDBJ databases">
        <title>Chitinophaga lutea sp.nov., isolate from arsenic contaminated soil.</title>
        <authorList>
            <person name="Zong Y."/>
        </authorList>
    </citation>
    <scope>NUCLEOTIDE SEQUENCE [LARGE SCALE GENOMIC DNA]</scope>
    <source>
        <strain evidence="2 3">ZY74</strain>
    </source>
</reference>
<dbReference type="GO" id="GO:0016854">
    <property type="term" value="F:racemase and epimerase activity"/>
    <property type="evidence" value="ECO:0007669"/>
    <property type="project" value="UniProtKB-ARBA"/>
</dbReference>
<gene>
    <name evidence="2" type="ORF">EGT74_05300</name>
</gene>
<dbReference type="InterPro" id="IPR029065">
    <property type="entry name" value="Enolase_C-like"/>
</dbReference>
<protein>
    <submittedName>
        <fullName evidence="2">L-alanine-DL-glutamate epimerase</fullName>
    </submittedName>
</protein>
<dbReference type="InterPro" id="IPR036849">
    <property type="entry name" value="Enolase-like_C_sf"/>
</dbReference>
<evidence type="ECO:0000259" key="1">
    <source>
        <dbReference type="Pfam" id="PF13378"/>
    </source>
</evidence>
<sequence length="425" mass="47300">MSKMIHVTEAGSDFEREPLVRPFGFKGNYLTELWQVAVRLQSTPGLGGTGLATQSVLYGDAELFAAHPEAGGNALLYVLTNKALELIKSTPFRTPPELLETILPPLTAAAAQLTGRTVNPNFILNAMVAPDNAAWLLYAAENGFTSFDEMLPDTFRPALRHRNDLIAILYQVSYNMPVADIVQAAKEGFFVFKIKTGHPGRQEDMLRLDMERLSAIHAALKDLRTPHTADGKLVYTMDANSRYEKKETLLRYLDHARKIGAFGQVLLYEEPLTETNTEYVDDAGVRIAADDSLHTVHDAQMRLEQGYGALVLKGIAKTLSLSLPMAKLADERNVPCMCSDLTVNPILVNWHKNLAARLAPFPGIGMGLMETNGDANYSNWPVMKGYAPYWSAPQQGVFHLDEEFYRRSGGIFEPVAHYEKMFRKH</sequence>
<name>A0A3N4Q1A2_9BACT</name>
<feature type="domain" description="Enolase C-terminal" evidence="1">
    <location>
        <begin position="183"/>
        <end position="356"/>
    </location>
</feature>
<dbReference type="EMBL" id="RPDH01000001">
    <property type="protein sequence ID" value="RPE12959.1"/>
    <property type="molecule type" value="Genomic_DNA"/>
</dbReference>
<dbReference type="OrthoDB" id="1099889at2"/>
<dbReference type="Proteomes" id="UP000278351">
    <property type="component" value="Unassembled WGS sequence"/>
</dbReference>
<evidence type="ECO:0000313" key="2">
    <source>
        <dbReference type="EMBL" id="RPE12959.1"/>
    </source>
</evidence>
<dbReference type="SUPFAM" id="SSF51604">
    <property type="entry name" value="Enolase C-terminal domain-like"/>
    <property type="match status" value="1"/>
</dbReference>